<accession>A0AAV1AKE3</accession>
<keyword evidence="1" id="KW-0472">Membrane</keyword>
<name>A0AAV1AKE3_VICFA</name>
<dbReference type="AlphaFoldDB" id="A0AAV1AKE3"/>
<keyword evidence="1" id="KW-0812">Transmembrane</keyword>
<dbReference type="Proteomes" id="UP001157006">
    <property type="component" value="Chromosome 4"/>
</dbReference>
<keyword evidence="3" id="KW-1185">Reference proteome</keyword>
<evidence type="ECO:0000256" key="1">
    <source>
        <dbReference type="SAM" id="Phobius"/>
    </source>
</evidence>
<evidence type="ECO:0000313" key="2">
    <source>
        <dbReference type="EMBL" id="CAI8609390.1"/>
    </source>
</evidence>
<organism evidence="2 3">
    <name type="scientific">Vicia faba</name>
    <name type="common">Broad bean</name>
    <name type="synonym">Faba vulgaris</name>
    <dbReference type="NCBI Taxonomy" id="3906"/>
    <lineage>
        <taxon>Eukaryota</taxon>
        <taxon>Viridiplantae</taxon>
        <taxon>Streptophyta</taxon>
        <taxon>Embryophyta</taxon>
        <taxon>Tracheophyta</taxon>
        <taxon>Spermatophyta</taxon>
        <taxon>Magnoliopsida</taxon>
        <taxon>eudicotyledons</taxon>
        <taxon>Gunneridae</taxon>
        <taxon>Pentapetalae</taxon>
        <taxon>rosids</taxon>
        <taxon>fabids</taxon>
        <taxon>Fabales</taxon>
        <taxon>Fabaceae</taxon>
        <taxon>Papilionoideae</taxon>
        <taxon>50 kb inversion clade</taxon>
        <taxon>NPAAA clade</taxon>
        <taxon>Hologalegina</taxon>
        <taxon>IRL clade</taxon>
        <taxon>Fabeae</taxon>
        <taxon>Vicia</taxon>
    </lineage>
</organism>
<proteinExistence type="predicted"/>
<sequence>MALYKYLDDNFFPLFFILFSCTVRVKIQRTQQHLFRTIQSSNRRTKREEFWFRSPTQRITYKQVIWFEFDQIYQLDKLEKEVEAYQTTICVEGRKLHNIDKRWKMEREIRGLHLRLVRINQSSPEDFLGYYSSNEISGSCCSSFVVQRKTQLPFCHIPKFSYPFIKIIWFTYLAFFMYILH</sequence>
<dbReference type="EMBL" id="OX451739">
    <property type="protein sequence ID" value="CAI8609390.1"/>
    <property type="molecule type" value="Genomic_DNA"/>
</dbReference>
<keyword evidence="1" id="KW-1133">Transmembrane helix</keyword>
<reference evidence="2 3" key="1">
    <citation type="submission" date="2023-01" db="EMBL/GenBank/DDBJ databases">
        <authorList>
            <person name="Kreplak J."/>
        </authorList>
    </citation>
    <scope>NUCLEOTIDE SEQUENCE [LARGE SCALE GENOMIC DNA]</scope>
</reference>
<protein>
    <submittedName>
        <fullName evidence="2">Uncharacterized protein</fullName>
    </submittedName>
</protein>
<dbReference type="PROSITE" id="PS51257">
    <property type="entry name" value="PROKAR_LIPOPROTEIN"/>
    <property type="match status" value="1"/>
</dbReference>
<feature type="transmembrane region" description="Helical" evidence="1">
    <location>
        <begin position="160"/>
        <end position="180"/>
    </location>
</feature>
<evidence type="ECO:0000313" key="3">
    <source>
        <dbReference type="Proteomes" id="UP001157006"/>
    </source>
</evidence>
<gene>
    <name evidence="2" type="ORF">VFH_IV131200</name>
</gene>